<proteinExistence type="inferred from homology"/>
<dbReference type="InParanoid" id="I1BV98"/>
<feature type="domain" description="TLDc" evidence="5">
    <location>
        <begin position="15"/>
        <end position="179"/>
    </location>
</feature>
<name>I1BV98_RHIO9</name>
<dbReference type="OrthoDB" id="26679at2759"/>
<dbReference type="GeneID" id="93611804"/>
<dbReference type="PROSITE" id="PS51886">
    <property type="entry name" value="TLDC"/>
    <property type="match status" value="1"/>
</dbReference>
<dbReference type="Pfam" id="PF07534">
    <property type="entry name" value="TLD"/>
    <property type="match status" value="1"/>
</dbReference>
<evidence type="ECO:0000256" key="3">
    <source>
        <dbReference type="ARBA" id="ARBA00023128"/>
    </source>
</evidence>
<comment type="similarity">
    <text evidence="2">Belongs to the OXR1 family.</text>
</comment>
<dbReference type="AlphaFoldDB" id="I1BV98"/>
<dbReference type="GO" id="GO:0005634">
    <property type="term" value="C:nucleus"/>
    <property type="evidence" value="ECO:0007669"/>
    <property type="project" value="TreeGrafter"/>
</dbReference>
<gene>
    <name evidence="6" type="ORF">RO3G_04833</name>
</gene>
<comment type="subcellular location">
    <subcellularLocation>
        <location evidence="1">Mitochondrion</location>
    </subcellularLocation>
</comment>
<organism evidence="6 7">
    <name type="scientific">Rhizopus delemar (strain RA 99-880 / ATCC MYA-4621 / FGSC 9543 / NRRL 43880)</name>
    <name type="common">Mucormycosis agent</name>
    <name type="synonym">Rhizopus arrhizus var. delemar</name>
    <dbReference type="NCBI Taxonomy" id="246409"/>
    <lineage>
        <taxon>Eukaryota</taxon>
        <taxon>Fungi</taxon>
        <taxon>Fungi incertae sedis</taxon>
        <taxon>Mucoromycota</taxon>
        <taxon>Mucoromycotina</taxon>
        <taxon>Mucoromycetes</taxon>
        <taxon>Mucorales</taxon>
        <taxon>Mucorineae</taxon>
        <taxon>Rhizopodaceae</taxon>
        <taxon>Rhizopus</taxon>
    </lineage>
</organism>
<protein>
    <recommendedName>
        <fullName evidence="4">Oxidation resistance protein 1</fullName>
    </recommendedName>
</protein>
<evidence type="ECO:0000313" key="7">
    <source>
        <dbReference type="Proteomes" id="UP000009138"/>
    </source>
</evidence>
<dbReference type="eggNOG" id="KOG2372">
    <property type="taxonomic scope" value="Eukaryota"/>
</dbReference>
<accession>I1BV98</accession>
<evidence type="ECO:0000256" key="1">
    <source>
        <dbReference type="ARBA" id="ARBA00004173"/>
    </source>
</evidence>
<dbReference type="InterPro" id="IPR006571">
    <property type="entry name" value="TLDc_dom"/>
</dbReference>
<dbReference type="SMART" id="SM00584">
    <property type="entry name" value="TLDc"/>
    <property type="match status" value="1"/>
</dbReference>
<dbReference type="PANTHER" id="PTHR23354:SF62">
    <property type="entry name" value="MUSTARD, ISOFORM V"/>
    <property type="match status" value="1"/>
</dbReference>
<dbReference type="PANTHER" id="PTHR23354">
    <property type="entry name" value="NUCLEOLAR PROTEIN 7/ESTROGEN RECEPTOR COACTIVATOR-RELATED"/>
    <property type="match status" value="1"/>
</dbReference>
<dbReference type="STRING" id="246409.I1BV98"/>
<sequence>MTALLLLNRYTQTRPCLDINLAESIRIELPTRISILPRWTLIYSLDQHGASLSTLYEQCKQTTGPCLLVIRDNQQRTFGAYLTDTIHHNSSYYGAGECFLWTQDEQNHIQIYRWTMKNDYMIYSNQSFIAVGGGEGQFGLWIHSDMIHGYSEPCATFQNPSLAVSNSFECIGLEIWGFLY</sequence>
<dbReference type="GO" id="GO:0006979">
    <property type="term" value="P:response to oxidative stress"/>
    <property type="evidence" value="ECO:0007669"/>
    <property type="project" value="TreeGrafter"/>
</dbReference>
<reference evidence="6 7" key="1">
    <citation type="journal article" date="2009" name="PLoS Genet.">
        <title>Genomic analysis of the basal lineage fungus Rhizopus oryzae reveals a whole-genome duplication.</title>
        <authorList>
            <person name="Ma L.-J."/>
            <person name="Ibrahim A.S."/>
            <person name="Skory C."/>
            <person name="Grabherr M.G."/>
            <person name="Burger G."/>
            <person name="Butler M."/>
            <person name="Elias M."/>
            <person name="Idnurm A."/>
            <person name="Lang B.F."/>
            <person name="Sone T."/>
            <person name="Abe A."/>
            <person name="Calvo S.E."/>
            <person name="Corrochano L.M."/>
            <person name="Engels R."/>
            <person name="Fu J."/>
            <person name="Hansberg W."/>
            <person name="Kim J.-M."/>
            <person name="Kodira C.D."/>
            <person name="Koehrsen M.J."/>
            <person name="Liu B."/>
            <person name="Miranda-Saavedra D."/>
            <person name="O'Leary S."/>
            <person name="Ortiz-Castellanos L."/>
            <person name="Poulter R."/>
            <person name="Rodriguez-Romero J."/>
            <person name="Ruiz-Herrera J."/>
            <person name="Shen Y.-Q."/>
            <person name="Zeng Q."/>
            <person name="Galagan J."/>
            <person name="Birren B.W."/>
            <person name="Cuomo C.A."/>
            <person name="Wickes B.L."/>
        </authorList>
    </citation>
    <scope>NUCLEOTIDE SEQUENCE [LARGE SCALE GENOMIC DNA]</scope>
    <source>
        <strain evidence="7">RA 99-880 / ATCC MYA-4621 / FGSC 9543 / NRRL 43880</strain>
    </source>
</reference>
<evidence type="ECO:0000256" key="2">
    <source>
        <dbReference type="ARBA" id="ARBA00009540"/>
    </source>
</evidence>
<dbReference type="OMA" id="MPPRTQG"/>
<keyword evidence="7" id="KW-1185">Reference proteome</keyword>
<evidence type="ECO:0000259" key="5">
    <source>
        <dbReference type="PROSITE" id="PS51886"/>
    </source>
</evidence>
<evidence type="ECO:0000313" key="6">
    <source>
        <dbReference type="EMBL" id="EIE80128.1"/>
    </source>
</evidence>
<dbReference type="EMBL" id="CH476734">
    <property type="protein sequence ID" value="EIE80128.1"/>
    <property type="molecule type" value="Genomic_DNA"/>
</dbReference>
<evidence type="ECO:0000256" key="4">
    <source>
        <dbReference type="ARBA" id="ARBA00040604"/>
    </source>
</evidence>
<dbReference type="Proteomes" id="UP000009138">
    <property type="component" value="Unassembled WGS sequence"/>
</dbReference>
<dbReference type="RefSeq" id="XP_067515524.1">
    <property type="nucleotide sequence ID" value="XM_067659423.1"/>
</dbReference>
<keyword evidence="3" id="KW-0496">Mitochondrion</keyword>
<dbReference type="VEuPathDB" id="FungiDB:RO3G_04833"/>
<dbReference type="FunCoup" id="I1BV98">
    <property type="interactions" value="238"/>
</dbReference>
<dbReference type="GO" id="GO:0005739">
    <property type="term" value="C:mitochondrion"/>
    <property type="evidence" value="ECO:0007669"/>
    <property type="project" value="UniProtKB-SubCell"/>
</dbReference>